<organism evidence="3 4">
    <name type="scientific">Niabella yanshanensis</name>
    <dbReference type="NCBI Taxonomy" id="577386"/>
    <lineage>
        <taxon>Bacteria</taxon>
        <taxon>Pseudomonadati</taxon>
        <taxon>Bacteroidota</taxon>
        <taxon>Chitinophagia</taxon>
        <taxon>Chitinophagales</taxon>
        <taxon>Chitinophagaceae</taxon>
        <taxon>Niabella</taxon>
    </lineage>
</organism>
<protein>
    <submittedName>
        <fullName evidence="3">Porin family protein</fullName>
    </submittedName>
</protein>
<dbReference type="RefSeq" id="WP_114789399.1">
    <property type="nucleotide sequence ID" value="NZ_CP139960.1"/>
</dbReference>
<feature type="signal peptide" evidence="1">
    <location>
        <begin position="1"/>
        <end position="20"/>
    </location>
</feature>
<reference evidence="3 4" key="1">
    <citation type="submission" date="2023-12" db="EMBL/GenBank/DDBJ databases">
        <title>Genome sequencing and assembly of bacterial species from a model synthetic community.</title>
        <authorList>
            <person name="Hogle S.L."/>
        </authorList>
    </citation>
    <scope>NUCLEOTIDE SEQUENCE [LARGE SCALE GENOMIC DNA]</scope>
    <source>
        <strain evidence="3 4">HAMBI_3031</strain>
    </source>
</reference>
<gene>
    <name evidence="3" type="ORF">U0035_07600</name>
</gene>
<evidence type="ECO:0000256" key="1">
    <source>
        <dbReference type="SAM" id="SignalP"/>
    </source>
</evidence>
<proteinExistence type="predicted"/>
<dbReference type="Proteomes" id="UP001325680">
    <property type="component" value="Chromosome"/>
</dbReference>
<evidence type="ECO:0000313" key="3">
    <source>
        <dbReference type="EMBL" id="WQD40006.1"/>
    </source>
</evidence>
<keyword evidence="1" id="KW-0732">Signal</keyword>
<sequence>MKKVFLLGLMSATLCLGLNAQRSVYNRDVRFGFKIDPVFANSFRAAENDIERSGSGFGVNYGLMADILFSDGRGAFATGLEVAHASSELIYSTSSRGLKRAEAAGVDQSYKLKLQYLQIPLSVKLKTNQNNGFRFWGQFGTYMGALLKSRMDYSYGSTSESNVNAMKNTNKVNMGLLVGAGGEYEVAPKTDLFFGIGMENGFTDITANKDWKDGKVGLNRWAIRLGMFF</sequence>
<feature type="domain" description="Outer membrane protein beta-barrel" evidence="2">
    <location>
        <begin position="27"/>
        <end position="206"/>
    </location>
</feature>
<evidence type="ECO:0000313" key="4">
    <source>
        <dbReference type="Proteomes" id="UP001325680"/>
    </source>
</evidence>
<evidence type="ECO:0000259" key="2">
    <source>
        <dbReference type="Pfam" id="PF13568"/>
    </source>
</evidence>
<name>A0ABZ0WA33_9BACT</name>
<accession>A0ABZ0WA33</accession>
<keyword evidence="4" id="KW-1185">Reference proteome</keyword>
<dbReference type="EMBL" id="CP139960">
    <property type="protein sequence ID" value="WQD40006.1"/>
    <property type="molecule type" value="Genomic_DNA"/>
</dbReference>
<feature type="chain" id="PRO_5046684647" evidence="1">
    <location>
        <begin position="21"/>
        <end position="229"/>
    </location>
</feature>
<dbReference type="Pfam" id="PF13568">
    <property type="entry name" value="OMP_b-brl_2"/>
    <property type="match status" value="1"/>
</dbReference>
<dbReference type="InterPro" id="IPR025665">
    <property type="entry name" value="Beta-barrel_OMP_2"/>
</dbReference>